<keyword evidence="5 11" id="KW-0812">Transmembrane</keyword>
<keyword evidence="6" id="KW-0408">Iron</keyword>
<name>A0A2K2G034_9SPHN</name>
<dbReference type="InterPro" id="IPR036942">
    <property type="entry name" value="Beta-barrel_TonB_sf"/>
</dbReference>
<dbReference type="PROSITE" id="PS52016">
    <property type="entry name" value="TONB_DEPENDENT_REC_3"/>
    <property type="match status" value="1"/>
</dbReference>
<evidence type="ECO:0000313" key="17">
    <source>
        <dbReference type="Proteomes" id="UP000236327"/>
    </source>
</evidence>
<evidence type="ECO:0000256" key="2">
    <source>
        <dbReference type="ARBA" id="ARBA00022448"/>
    </source>
</evidence>
<dbReference type="Pfam" id="PF07715">
    <property type="entry name" value="Plug"/>
    <property type="match status" value="1"/>
</dbReference>
<dbReference type="PANTHER" id="PTHR32552:SF81">
    <property type="entry name" value="TONB-DEPENDENT OUTER MEMBRANE RECEPTOR"/>
    <property type="match status" value="1"/>
</dbReference>
<proteinExistence type="inferred from homology"/>
<protein>
    <recommendedName>
        <fullName evidence="18">TonB-dependent receptor</fullName>
    </recommendedName>
</protein>
<evidence type="ECO:0000256" key="1">
    <source>
        <dbReference type="ARBA" id="ARBA00004571"/>
    </source>
</evidence>
<keyword evidence="2 11" id="KW-0813">Transport</keyword>
<comment type="caution">
    <text evidence="16">The sequence shown here is derived from an EMBL/GenBank/DDBJ whole genome shotgun (WGS) entry which is preliminary data.</text>
</comment>
<dbReference type="GO" id="GO:0009279">
    <property type="term" value="C:cell outer membrane"/>
    <property type="evidence" value="ECO:0007669"/>
    <property type="project" value="UniProtKB-SubCell"/>
</dbReference>
<keyword evidence="13" id="KW-0732">Signal</keyword>
<dbReference type="Gene3D" id="2.40.170.20">
    <property type="entry name" value="TonB-dependent receptor, beta-barrel domain"/>
    <property type="match status" value="1"/>
</dbReference>
<keyword evidence="17" id="KW-1185">Reference proteome</keyword>
<keyword evidence="9 11" id="KW-0472">Membrane</keyword>
<keyword evidence="4" id="KW-0410">Iron transport</keyword>
<evidence type="ECO:0000259" key="15">
    <source>
        <dbReference type="Pfam" id="PF07715"/>
    </source>
</evidence>
<dbReference type="InterPro" id="IPR000531">
    <property type="entry name" value="Beta-barrel_TonB"/>
</dbReference>
<dbReference type="AlphaFoldDB" id="A0A2K2G034"/>
<sequence>MSMRNFARVLLLGGSACSLMMAGAAFAQDAAPQAAEDGAEQRGVGDIVVTARKRQETSNNVGMSINAFTGDTLTQQGITSPEQLVKIVPGFNFTRSIYGSPIFTLRGIGFNETTLAASPTVSVYVDEVPLPYSAMTQGAALDVERVEVLKGPQGTLFGQNSTGGAINYIAAKPTKSLEGGFDLTVGRFDQIDTSAFVSGPLSDTLRARVAVRKEYGGDWQKSASRPGDTMGGTDRVQGRVLVDWDATDRLSLSLNVNGWQDKSDGQAGQFVGILSSRAPATLQAQPLTIGSPRIADWDEGADLYTDDSFWQTSLRADYEVTDDLTVTSISAYEEMRRDTYVDADGTPVQNFAARNVGSIKTFSQELRVAGKAGATVDWMIGGNYQHDSTNDAFSPHAQDSSFPFDIATAVGANKIDTYAVFGNVDWEVVPDVTLNGGLRYTWQNRDYVGCLYDSGAGDLSAAVAATSTRLSGTPTTIAPGACVTLDSVTFKPGIFADSLNEKNLSWKAGVNWQVDPRKLLYASVSKGYKNGLFITTGATFAAQLEPATQESVVAYEAGFKLGLLGRTLQLNGAGFYYDYKDKQIRGRVIDPTLGGLNRLINIPKSRIAGAELQLIWEPVQGLTFNGGATYVDSKIQGDFTNYTPLGTEKLMSGEAFPLTPKWQLSGDAQYDFPVSDSVNAFFGASATYQSSTNAALGEEPLFDVKAYTLVDLRFGVHGSDDGWRVTGFVRNLGNTYYWNNVAFNGPDAAMRYAGRPRTYGVTGSFRFR</sequence>
<evidence type="ECO:0000256" key="12">
    <source>
        <dbReference type="RuleBase" id="RU003357"/>
    </source>
</evidence>
<dbReference type="RefSeq" id="WP_103096336.1">
    <property type="nucleotide sequence ID" value="NZ_LYMM01000036.1"/>
</dbReference>
<dbReference type="InterPro" id="IPR039426">
    <property type="entry name" value="TonB-dep_rcpt-like"/>
</dbReference>
<evidence type="ECO:0000256" key="5">
    <source>
        <dbReference type="ARBA" id="ARBA00022692"/>
    </source>
</evidence>
<evidence type="ECO:0000256" key="8">
    <source>
        <dbReference type="ARBA" id="ARBA00023077"/>
    </source>
</evidence>
<dbReference type="GO" id="GO:0006826">
    <property type="term" value="P:iron ion transport"/>
    <property type="evidence" value="ECO:0007669"/>
    <property type="project" value="UniProtKB-KW"/>
</dbReference>
<dbReference type="OrthoDB" id="7455607at2"/>
<feature type="domain" description="TonB-dependent receptor plug" evidence="15">
    <location>
        <begin position="60"/>
        <end position="165"/>
    </location>
</feature>
<comment type="subcellular location">
    <subcellularLocation>
        <location evidence="1 11">Cell outer membrane</location>
        <topology evidence="1 11">Multi-pass membrane protein</topology>
    </subcellularLocation>
</comment>
<reference evidence="16 17" key="1">
    <citation type="submission" date="2016-05" db="EMBL/GenBank/DDBJ databases">
        <title>Complete genome sequence of Novosphingobium guangzhouense SA925(T).</title>
        <authorList>
            <person name="Sha S."/>
        </authorList>
    </citation>
    <scope>NUCLEOTIDE SEQUENCE [LARGE SCALE GENOMIC DNA]</scope>
    <source>
        <strain evidence="16 17">SA925</strain>
    </source>
</reference>
<evidence type="ECO:0000256" key="4">
    <source>
        <dbReference type="ARBA" id="ARBA00022496"/>
    </source>
</evidence>
<feature type="chain" id="PRO_5014408570" description="TonB-dependent receptor" evidence="13">
    <location>
        <begin position="28"/>
        <end position="768"/>
    </location>
</feature>
<dbReference type="SUPFAM" id="SSF56935">
    <property type="entry name" value="Porins"/>
    <property type="match status" value="1"/>
</dbReference>
<dbReference type="PANTHER" id="PTHR32552">
    <property type="entry name" value="FERRICHROME IRON RECEPTOR-RELATED"/>
    <property type="match status" value="1"/>
</dbReference>
<dbReference type="Proteomes" id="UP000236327">
    <property type="component" value="Unassembled WGS sequence"/>
</dbReference>
<keyword evidence="3 11" id="KW-1134">Transmembrane beta strand</keyword>
<organism evidence="16 17">
    <name type="scientific">Novosphingobium guangzhouense</name>
    <dbReference type="NCBI Taxonomy" id="1850347"/>
    <lineage>
        <taxon>Bacteria</taxon>
        <taxon>Pseudomonadati</taxon>
        <taxon>Pseudomonadota</taxon>
        <taxon>Alphaproteobacteria</taxon>
        <taxon>Sphingomonadales</taxon>
        <taxon>Sphingomonadaceae</taxon>
        <taxon>Novosphingobium</taxon>
    </lineage>
</organism>
<comment type="similarity">
    <text evidence="11 12">Belongs to the TonB-dependent receptor family.</text>
</comment>
<evidence type="ECO:0000256" key="13">
    <source>
        <dbReference type="SAM" id="SignalP"/>
    </source>
</evidence>
<dbReference type="EMBL" id="LYMM01000036">
    <property type="protein sequence ID" value="PNU04391.1"/>
    <property type="molecule type" value="Genomic_DNA"/>
</dbReference>
<evidence type="ECO:0008006" key="18">
    <source>
        <dbReference type="Google" id="ProtNLM"/>
    </source>
</evidence>
<evidence type="ECO:0000313" key="16">
    <source>
        <dbReference type="EMBL" id="PNU04391.1"/>
    </source>
</evidence>
<evidence type="ECO:0000259" key="14">
    <source>
        <dbReference type="Pfam" id="PF00593"/>
    </source>
</evidence>
<dbReference type="Pfam" id="PF00593">
    <property type="entry name" value="TonB_dep_Rec_b-barrel"/>
    <property type="match status" value="1"/>
</dbReference>
<accession>A0A2K2G034</accession>
<feature type="signal peptide" evidence="13">
    <location>
        <begin position="1"/>
        <end position="27"/>
    </location>
</feature>
<keyword evidence="8 12" id="KW-0798">TonB box</keyword>
<evidence type="ECO:0000256" key="3">
    <source>
        <dbReference type="ARBA" id="ARBA00022452"/>
    </source>
</evidence>
<keyword evidence="10 11" id="KW-0998">Cell outer membrane</keyword>
<keyword evidence="7" id="KW-0406">Ion transport</keyword>
<evidence type="ECO:0000256" key="9">
    <source>
        <dbReference type="ARBA" id="ARBA00023136"/>
    </source>
</evidence>
<evidence type="ECO:0000256" key="11">
    <source>
        <dbReference type="PROSITE-ProRule" id="PRU01360"/>
    </source>
</evidence>
<evidence type="ECO:0000256" key="10">
    <source>
        <dbReference type="ARBA" id="ARBA00023237"/>
    </source>
</evidence>
<evidence type="ECO:0000256" key="7">
    <source>
        <dbReference type="ARBA" id="ARBA00023065"/>
    </source>
</evidence>
<gene>
    <name evidence="16" type="ORF">A8V01_20630</name>
</gene>
<dbReference type="InterPro" id="IPR012910">
    <property type="entry name" value="Plug_dom"/>
</dbReference>
<feature type="domain" description="TonB-dependent receptor-like beta-barrel" evidence="14">
    <location>
        <begin position="276"/>
        <end position="732"/>
    </location>
</feature>
<evidence type="ECO:0000256" key="6">
    <source>
        <dbReference type="ARBA" id="ARBA00023004"/>
    </source>
</evidence>